<proteinExistence type="predicted"/>
<protein>
    <submittedName>
        <fullName evidence="1">Armadillo-type protein</fullName>
    </submittedName>
</protein>
<evidence type="ECO:0000313" key="2">
    <source>
        <dbReference type="Proteomes" id="UP001207468"/>
    </source>
</evidence>
<organism evidence="1 2">
    <name type="scientific">Russula earlei</name>
    <dbReference type="NCBI Taxonomy" id="71964"/>
    <lineage>
        <taxon>Eukaryota</taxon>
        <taxon>Fungi</taxon>
        <taxon>Dikarya</taxon>
        <taxon>Basidiomycota</taxon>
        <taxon>Agaricomycotina</taxon>
        <taxon>Agaricomycetes</taxon>
        <taxon>Russulales</taxon>
        <taxon>Russulaceae</taxon>
        <taxon>Russula</taxon>
    </lineage>
</organism>
<sequence length="1243" mass="140524">MVAQTRGGSLASPQKLKFHDKLIGKSLSTDTLLKKLKTLHTQLAELDQDRVDTATLATVRKELIHNTILLHKDRGVKAYAACCLADILRLFAPDAPYMHNELRDIFQFFFRQLATGLRGSDSPYYNEYFHLLESLSTVKSIVLVCDLPNADELMVDIFRDFFVLVRHDLSKKIELHMVDVLVALIDEATSLPSELMDIIMAQFLDKNVGLDNPAFRLAVQVCNTTSDRLQRHVCQYFTEIIVQHAPDDELDDIRKAHELVKQLNKFCSPLLHLVIPQLEEELRVEDLTLRTMATQVLGDMFADKGGADLLRKYPTTWSFWNLRRNDKSPVVRLAFVEAAYGLLVGLPEQRDFVEEILGAKLFDPDEKVRAAVCKLYSQLDYETALHHVSEAQLRRVAERGLDKKHAVRIEALNSIGRLYSLAYPEIENGDQGAIKQFSWIAQSLLQMTQSQEVKVTAEHALAEYIFPLITSYSRENEIKESTWTDRLLTTMKFLNERTINSLISFSGLKIIRPSIYERFVQCCKENNGGIIDENEEETIRKLNICIQRLSATFPDSQKAADDLSAFAKLNEGRLYKLLETCMDTQTSLKALVKSFREFLRRLEQSSVGILPTMMILLRRASLCLVNQSSVPYLLRHLERGGPTGDGYGTSHAQALANNAQILLTSISKHCPIIYKAHAGALTKAIADDKNGQLVRVCLQALSALARCDDELVSRDKRTTERIVRFALDSDHRHAKYSARLLATSKNKEDFCVDIINTISEDLKNVDDQKLVAHITVLAEFAQNAPDAFESKSEEVMNFIVKQILMSPSPWPRDPDEMDVDAEWVEKSEVPPSLSKKIVALKVCRNRCLAHAMSDTALNVATPVLRMFFALLEHGGSLHAENQDDPKVKVRMRLQAAVSLLHLSTVPKFATVISNNLVSLAIMIQDPCYQVRDEFLRKFISLATHQQLPPHFNVVPFLTVHDPETDIKDMAKAFVSLAYRAAPPSVKMNHFEMIFVQFLHLLAHHPDFALTQESVPDMAKYIDFFLGSVASAENVSLLYHLSGKAKTVRDSESHLYSENLYALSELAQHIIKDLAKRHSWTLQSFPTKVKLPTGILRPLPNAEAANKILRQVFLPSEALDWLDRARLAKFSTTETNAPDRPKAKHRSTEKRKKAGRSKNHAKRLRGSGRNQREENSSERSDEEHSDPDNSEKGIEDNTSDSICSKSSPNSEDDPSESRRPGRDARTRAKAKIKRQVQKKIGKKV</sequence>
<gene>
    <name evidence="1" type="ORF">F5148DRAFT_1171483</name>
</gene>
<comment type="caution">
    <text evidence="1">The sequence shown here is derived from an EMBL/GenBank/DDBJ whole genome shotgun (WGS) entry which is preliminary data.</text>
</comment>
<accession>A0ACC0UK42</accession>
<dbReference type="EMBL" id="JAGFNK010000022">
    <property type="protein sequence ID" value="KAI9511424.1"/>
    <property type="molecule type" value="Genomic_DNA"/>
</dbReference>
<evidence type="ECO:0000313" key="1">
    <source>
        <dbReference type="EMBL" id="KAI9511424.1"/>
    </source>
</evidence>
<name>A0ACC0UK42_9AGAM</name>
<keyword evidence="2" id="KW-1185">Reference proteome</keyword>
<reference evidence="1" key="1">
    <citation type="submission" date="2021-03" db="EMBL/GenBank/DDBJ databases">
        <title>Evolutionary priming and transition to the ectomycorrhizal habit in an iconic lineage of mushroom-forming fungi: is preadaptation a requirement?</title>
        <authorList>
            <consortium name="DOE Joint Genome Institute"/>
            <person name="Looney B.P."/>
            <person name="Miyauchi S."/>
            <person name="Morin E."/>
            <person name="Drula E."/>
            <person name="Courty P.E."/>
            <person name="Chicoki N."/>
            <person name="Fauchery L."/>
            <person name="Kohler A."/>
            <person name="Kuo A."/>
            <person name="LaButti K."/>
            <person name="Pangilinan J."/>
            <person name="Lipzen A."/>
            <person name="Riley R."/>
            <person name="Andreopoulos W."/>
            <person name="He G."/>
            <person name="Johnson J."/>
            <person name="Barry K.W."/>
            <person name="Grigoriev I.V."/>
            <person name="Nagy L."/>
            <person name="Hibbett D."/>
            <person name="Henrissat B."/>
            <person name="Matheny P.B."/>
            <person name="Labbe J."/>
            <person name="Martin A.F."/>
        </authorList>
    </citation>
    <scope>NUCLEOTIDE SEQUENCE</scope>
    <source>
        <strain evidence="1">BPL698</strain>
    </source>
</reference>
<dbReference type="Proteomes" id="UP001207468">
    <property type="component" value="Unassembled WGS sequence"/>
</dbReference>